<dbReference type="PANTHER" id="PTHR46346">
    <property type="entry name" value="PHOSPHATIDYLINOSITOL N-ACETYLGLUCOSAMINYLTRANSFERASE SUBUNIT P"/>
    <property type="match status" value="1"/>
</dbReference>
<name>A0AA35RLU4_GEOBA</name>
<feature type="region of interest" description="Disordered" evidence="5">
    <location>
        <begin position="77"/>
        <end position="102"/>
    </location>
</feature>
<gene>
    <name evidence="8" type="ORF">GBAR_LOCUS8091</name>
</gene>
<dbReference type="GO" id="GO:0005783">
    <property type="term" value="C:endoplasmic reticulum"/>
    <property type="evidence" value="ECO:0007669"/>
    <property type="project" value="TreeGrafter"/>
</dbReference>
<keyword evidence="4 6" id="KW-0472">Membrane</keyword>
<dbReference type="InterPro" id="IPR052263">
    <property type="entry name" value="GPI_Anchor_Biosynth"/>
</dbReference>
<dbReference type="GO" id="GO:0016020">
    <property type="term" value="C:membrane"/>
    <property type="evidence" value="ECO:0007669"/>
    <property type="project" value="UniProtKB-SubCell"/>
</dbReference>
<evidence type="ECO:0000313" key="9">
    <source>
        <dbReference type="Proteomes" id="UP001174909"/>
    </source>
</evidence>
<dbReference type="Proteomes" id="UP001174909">
    <property type="component" value="Unassembled WGS sequence"/>
</dbReference>
<evidence type="ECO:0000256" key="3">
    <source>
        <dbReference type="ARBA" id="ARBA00022989"/>
    </source>
</evidence>
<evidence type="ECO:0000256" key="5">
    <source>
        <dbReference type="SAM" id="MobiDB-lite"/>
    </source>
</evidence>
<keyword evidence="2 6" id="KW-0812">Transmembrane</keyword>
<evidence type="ECO:0000256" key="6">
    <source>
        <dbReference type="SAM" id="Phobius"/>
    </source>
</evidence>
<protein>
    <submittedName>
        <fullName evidence="8">Phosphatidylinositol N-acetylglucosaminyltransferase subunit P</fullName>
    </submittedName>
</protein>
<dbReference type="EMBL" id="CASHTH010001199">
    <property type="protein sequence ID" value="CAI8012621.1"/>
    <property type="molecule type" value="Genomic_DNA"/>
</dbReference>
<reference evidence="8" key="1">
    <citation type="submission" date="2023-03" db="EMBL/GenBank/DDBJ databases">
        <authorList>
            <person name="Steffen K."/>
            <person name="Cardenas P."/>
        </authorList>
    </citation>
    <scope>NUCLEOTIDE SEQUENCE</scope>
</reference>
<dbReference type="InterPro" id="IPR013717">
    <property type="entry name" value="PIG-P"/>
</dbReference>
<keyword evidence="3 6" id="KW-1133">Transmembrane helix</keyword>
<evidence type="ECO:0000259" key="7">
    <source>
        <dbReference type="Pfam" id="PF08510"/>
    </source>
</evidence>
<sequence>MRIIDNLMALSADKGHSPFPSSERAVCGFALWLVSFLALGVFLMWAFVPDTWLTAIGFSYLPHKSLSPVSIVQPLPATLHPSSQRPGHLPGQQSTLPPSPLL</sequence>
<accession>A0AA35RLU4</accession>
<feature type="transmembrane region" description="Helical" evidence="6">
    <location>
        <begin position="29"/>
        <end position="48"/>
    </location>
</feature>
<comment type="subcellular location">
    <subcellularLocation>
        <location evidence="1">Membrane</location>
        <topology evidence="1">Multi-pass membrane protein</topology>
    </subcellularLocation>
</comment>
<organism evidence="8 9">
    <name type="scientific">Geodia barretti</name>
    <name type="common">Barrett's horny sponge</name>
    <dbReference type="NCBI Taxonomy" id="519541"/>
    <lineage>
        <taxon>Eukaryota</taxon>
        <taxon>Metazoa</taxon>
        <taxon>Porifera</taxon>
        <taxon>Demospongiae</taxon>
        <taxon>Heteroscleromorpha</taxon>
        <taxon>Tetractinellida</taxon>
        <taxon>Astrophorina</taxon>
        <taxon>Geodiidae</taxon>
        <taxon>Geodia</taxon>
    </lineage>
</organism>
<keyword evidence="8" id="KW-0808">Transferase</keyword>
<dbReference type="GO" id="GO:0006506">
    <property type="term" value="P:GPI anchor biosynthetic process"/>
    <property type="evidence" value="ECO:0007669"/>
    <property type="project" value="TreeGrafter"/>
</dbReference>
<evidence type="ECO:0000256" key="1">
    <source>
        <dbReference type="ARBA" id="ARBA00004141"/>
    </source>
</evidence>
<proteinExistence type="predicted"/>
<feature type="domain" description="PIG-P" evidence="7">
    <location>
        <begin position="24"/>
        <end position="65"/>
    </location>
</feature>
<keyword evidence="8" id="KW-0328">Glycosyltransferase</keyword>
<comment type="caution">
    <text evidence="8">The sequence shown here is derived from an EMBL/GenBank/DDBJ whole genome shotgun (WGS) entry which is preliminary data.</text>
</comment>
<evidence type="ECO:0000256" key="4">
    <source>
        <dbReference type="ARBA" id="ARBA00023136"/>
    </source>
</evidence>
<evidence type="ECO:0000256" key="2">
    <source>
        <dbReference type="ARBA" id="ARBA00022692"/>
    </source>
</evidence>
<feature type="compositionally biased region" description="Polar residues" evidence="5">
    <location>
        <begin position="80"/>
        <end position="96"/>
    </location>
</feature>
<dbReference type="AlphaFoldDB" id="A0AA35RLU4"/>
<dbReference type="GO" id="GO:0016757">
    <property type="term" value="F:glycosyltransferase activity"/>
    <property type="evidence" value="ECO:0007669"/>
    <property type="project" value="UniProtKB-KW"/>
</dbReference>
<keyword evidence="9" id="KW-1185">Reference proteome</keyword>
<dbReference type="PANTHER" id="PTHR46346:SF1">
    <property type="entry name" value="PHOSPHATIDYLINOSITOL N-ACETYLGLUCOSAMINYLTRANSFERASE SUBUNIT P"/>
    <property type="match status" value="1"/>
</dbReference>
<evidence type="ECO:0000313" key="8">
    <source>
        <dbReference type="EMBL" id="CAI8012621.1"/>
    </source>
</evidence>
<dbReference type="Pfam" id="PF08510">
    <property type="entry name" value="PIG-P"/>
    <property type="match status" value="1"/>
</dbReference>